<dbReference type="InterPro" id="IPR020846">
    <property type="entry name" value="MFS_dom"/>
</dbReference>
<feature type="transmembrane region" description="Helical" evidence="7">
    <location>
        <begin position="225"/>
        <end position="246"/>
    </location>
</feature>
<feature type="transmembrane region" description="Helical" evidence="7">
    <location>
        <begin position="267"/>
        <end position="288"/>
    </location>
</feature>
<sequence>MAQEEIHSRQDEKVRGSSSVGEAVSPAKVEQSQVENEFATCDHAPSPSPISNDADAAEQDTAVPKGWRFWAIITTLILSCFLAALDMTIVATAIPAIADTFHSLDDVGWYGSAFFLTQATFQSTWGKVYGIMDLKRMFLLSMAIFEIGCLISGVARSSATVIVGRAIAGLGASGIIGGVFVVIAFVTTERWRAVCIGIIGATFSFASVVGPLVGGLLTTNVSWRWTFFINLPIGGVAAAAFFIIFQTPRAAKDASKPYRWQELHLELDMYGTAIITASMICFLLAMQWGGVNREWSSAPVITTLVLCGVLLVVFIANEVAMGDRALIPLRLIKRWPVWPNCIYTFLVSGAYFPLVYFLPVYFQAIQGVSAAQSGIRNIPLILAVSLATILSTSFMGRTTLWIPPLMLGALVTVAGSAVVYTLNLSSSSGQWIGYQIIIGLGIGISMEVALVANQQQLAPDDITSMIGMTMFFELLGGVVFVSAGQALFTNGMLHSLRNLAPGLDGKGVVDAGPLRIRDAFSDQVFAVLSSYMYGLKHAFALGMACGAATVFLSFLIVVRWVWSRGKPTDALENED</sequence>
<evidence type="ECO:0000256" key="6">
    <source>
        <dbReference type="SAM" id="MobiDB-lite"/>
    </source>
</evidence>
<dbReference type="PROSITE" id="PS50850">
    <property type="entry name" value="MFS"/>
    <property type="match status" value="1"/>
</dbReference>
<feature type="transmembrane region" description="Helical" evidence="7">
    <location>
        <begin position="193"/>
        <end position="213"/>
    </location>
</feature>
<evidence type="ECO:0000256" key="3">
    <source>
        <dbReference type="ARBA" id="ARBA00022692"/>
    </source>
</evidence>
<evidence type="ECO:0000256" key="5">
    <source>
        <dbReference type="ARBA" id="ARBA00023136"/>
    </source>
</evidence>
<dbReference type="OrthoDB" id="10021397at2759"/>
<dbReference type="AlphaFoldDB" id="A0A2V1D3T3"/>
<feature type="transmembrane region" description="Helical" evidence="7">
    <location>
        <begin position="341"/>
        <end position="362"/>
    </location>
</feature>
<keyword evidence="4 7" id="KW-1133">Transmembrane helix</keyword>
<gene>
    <name evidence="9" type="ORF">DM02DRAFT_700357</name>
</gene>
<keyword evidence="2" id="KW-0813">Transport</keyword>
<feature type="transmembrane region" description="Helical" evidence="7">
    <location>
        <begin position="538"/>
        <end position="562"/>
    </location>
</feature>
<feature type="transmembrane region" description="Helical" evidence="7">
    <location>
        <begin position="137"/>
        <end position="155"/>
    </location>
</feature>
<evidence type="ECO:0000256" key="2">
    <source>
        <dbReference type="ARBA" id="ARBA00022448"/>
    </source>
</evidence>
<feature type="transmembrane region" description="Helical" evidence="7">
    <location>
        <begin position="432"/>
        <end position="453"/>
    </location>
</feature>
<dbReference type="SUPFAM" id="SSF103473">
    <property type="entry name" value="MFS general substrate transporter"/>
    <property type="match status" value="1"/>
</dbReference>
<feature type="transmembrane region" description="Helical" evidence="7">
    <location>
        <begin position="69"/>
        <end position="95"/>
    </location>
</feature>
<feature type="transmembrane region" description="Helical" evidence="7">
    <location>
        <begin position="374"/>
        <end position="394"/>
    </location>
</feature>
<reference evidence="9 10" key="1">
    <citation type="journal article" date="2018" name="Sci. Rep.">
        <title>Comparative genomics provides insights into the lifestyle and reveals functional heterogeneity of dark septate endophytic fungi.</title>
        <authorList>
            <person name="Knapp D.G."/>
            <person name="Nemeth J.B."/>
            <person name="Barry K."/>
            <person name="Hainaut M."/>
            <person name="Henrissat B."/>
            <person name="Johnson J."/>
            <person name="Kuo A."/>
            <person name="Lim J.H.P."/>
            <person name="Lipzen A."/>
            <person name="Nolan M."/>
            <person name="Ohm R.A."/>
            <person name="Tamas L."/>
            <person name="Grigoriev I.V."/>
            <person name="Spatafora J.W."/>
            <person name="Nagy L.G."/>
            <person name="Kovacs G.M."/>
        </authorList>
    </citation>
    <scope>NUCLEOTIDE SEQUENCE [LARGE SCALE GENOMIC DNA]</scope>
    <source>
        <strain evidence="9 10">DSE2036</strain>
    </source>
</reference>
<evidence type="ECO:0000313" key="9">
    <source>
        <dbReference type="EMBL" id="PVH92289.1"/>
    </source>
</evidence>
<comment type="subcellular location">
    <subcellularLocation>
        <location evidence="1">Membrane</location>
        <topology evidence="1">Multi-pass membrane protein</topology>
    </subcellularLocation>
</comment>
<feature type="transmembrane region" description="Helical" evidence="7">
    <location>
        <begin position="167"/>
        <end position="186"/>
    </location>
</feature>
<dbReference type="CDD" id="cd17502">
    <property type="entry name" value="MFS_Azr1_MDR_like"/>
    <property type="match status" value="1"/>
</dbReference>
<feature type="transmembrane region" description="Helical" evidence="7">
    <location>
        <begin position="107"/>
        <end position="125"/>
    </location>
</feature>
<dbReference type="Gene3D" id="1.20.1250.20">
    <property type="entry name" value="MFS general substrate transporter like domains"/>
    <property type="match status" value="1"/>
</dbReference>
<dbReference type="Pfam" id="PF07690">
    <property type="entry name" value="MFS_1"/>
    <property type="match status" value="1"/>
</dbReference>
<dbReference type="InterPro" id="IPR011701">
    <property type="entry name" value="MFS"/>
</dbReference>
<dbReference type="PANTHER" id="PTHR23501:SF177">
    <property type="entry name" value="MAJOR FACILITATOR SUPERFAMILY (MFS) PROFILE DOMAIN-CONTAINING PROTEIN-RELATED"/>
    <property type="match status" value="1"/>
</dbReference>
<feature type="transmembrane region" description="Helical" evidence="7">
    <location>
        <begin position="401"/>
        <end position="420"/>
    </location>
</feature>
<dbReference type="EMBL" id="KZ805698">
    <property type="protein sequence ID" value="PVH92289.1"/>
    <property type="molecule type" value="Genomic_DNA"/>
</dbReference>
<dbReference type="PRINTS" id="PR01036">
    <property type="entry name" value="TCRTETB"/>
</dbReference>
<dbReference type="PANTHER" id="PTHR23501">
    <property type="entry name" value="MAJOR FACILITATOR SUPERFAMILY"/>
    <property type="match status" value="1"/>
</dbReference>
<dbReference type="InterPro" id="IPR036259">
    <property type="entry name" value="MFS_trans_sf"/>
</dbReference>
<accession>A0A2V1D3T3</accession>
<evidence type="ECO:0000256" key="4">
    <source>
        <dbReference type="ARBA" id="ARBA00022989"/>
    </source>
</evidence>
<proteinExistence type="predicted"/>
<dbReference type="GO" id="GO:0022857">
    <property type="term" value="F:transmembrane transporter activity"/>
    <property type="evidence" value="ECO:0007669"/>
    <property type="project" value="InterPro"/>
</dbReference>
<keyword evidence="3 7" id="KW-0812">Transmembrane</keyword>
<keyword evidence="5 7" id="KW-0472">Membrane</keyword>
<feature type="transmembrane region" description="Helical" evidence="7">
    <location>
        <begin position="465"/>
        <end position="488"/>
    </location>
</feature>
<feature type="transmembrane region" description="Helical" evidence="7">
    <location>
        <begin position="300"/>
        <end position="320"/>
    </location>
</feature>
<name>A0A2V1D3T3_9PLEO</name>
<evidence type="ECO:0000256" key="1">
    <source>
        <dbReference type="ARBA" id="ARBA00004141"/>
    </source>
</evidence>
<evidence type="ECO:0000259" key="8">
    <source>
        <dbReference type="PROSITE" id="PS50850"/>
    </source>
</evidence>
<dbReference type="Proteomes" id="UP000244855">
    <property type="component" value="Unassembled WGS sequence"/>
</dbReference>
<evidence type="ECO:0000256" key="7">
    <source>
        <dbReference type="SAM" id="Phobius"/>
    </source>
</evidence>
<feature type="region of interest" description="Disordered" evidence="6">
    <location>
        <begin position="1"/>
        <end position="57"/>
    </location>
</feature>
<feature type="domain" description="Major facilitator superfamily (MFS) profile" evidence="8">
    <location>
        <begin position="72"/>
        <end position="561"/>
    </location>
</feature>
<protein>
    <submittedName>
        <fullName evidence="9">Putative MFS transporter</fullName>
    </submittedName>
</protein>
<dbReference type="GO" id="GO:0005886">
    <property type="term" value="C:plasma membrane"/>
    <property type="evidence" value="ECO:0007669"/>
    <property type="project" value="TreeGrafter"/>
</dbReference>
<feature type="compositionally biased region" description="Basic and acidic residues" evidence="6">
    <location>
        <begin position="1"/>
        <end position="15"/>
    </location>
</feature>
<organism evidence="9 10">
    <name type="scientific">Periconia macrospinosa</name>
    <dbReference type="NCBI Taxonomy" id="97972"/>
    <lineage>
        <taxon>Eukaryota</taxon>
        <taxon>Fungi</taxon>
        <taxon>Dikarya</taxon>
        <taxon>Ascomycota</taxon>
        <taxon>Pezizomycotina</taxon>
        <taxon>Dothideomycetes</taxon>
        <taxon>Pleosporomycetidae</taxon>
        <taxon>Pleosporales</taxon>
        <taxon>Massarineae</taxon>
        <taxon>Periconiaceae</taxon>
        <taxon>Periconia</taxon>
    </lineage>
</organism>
<evidence type="ECO:0000313" key="10">
    <source>
        <dbReference type="Proteomes" id="UP000244855"/>
    </source>
</evidence>
<keyword evidence="10" id="KW-1185">Reference proteome</keyword>